<evidence type="ECO:0000313" key="1">
    <source>
        <dbReference type="EnsemblMetazoa" id="XP_008209028"/>
    </source>
</evidence>
<dbReference type="OrthoDB" id="7612378at2759"/>
<dbReference type="AlphaFoldDB" id="A0A7M7H6S1"/>
<proteinExistence type="predicted"/>
<dbReference type="GeneID" id="103316582"/>
<sequence length="214" mass="25029">MTSVIDRSSSEYNVLFRNTILQCQEEEKVYLCDIQGFQRIAVDTFIFKEISFLNLSKTALPTAYLFKPPLPWDELTEEEKCMTHCIEKSHHGIEWDSGDIPYHRLHTILEICTQGVTKLFVKGKQKAEWIKNLLPDLSITNVENFGCPSFEKIIYDKQFVCFNHDLCIRRVPMCAVRNVIAIRTWLLDYLNDRFSLDTVDNQNSKCICLYWKSA</sequence>
<accession>A0A7M7H6S1</accession>
<keyword evidence="2" id="KW-1185">Reference proteome</keyword>
<evidence type="ECO:0000313" key="2">
    <source>
        <dbReference type="Proteomes" id="UP000002358"/>
    </source>
</evidence>
<organism evidence="1 2">
    <name type="scientific">Nasonia vitripennis</name>
    <name type="common">Parasitic wasp</name>
    <dbReference type="NCBI Taxonomy" id="7425"/>
    <lineage>
        <taxon>Eukaryota</taxon>
        <taxon>Metazoa</taxon>
        <taxon>Ecdysozoa</taxon>
        <taxon>Arthropoda</taxon>
        <taxon>Hexapoda</taxon>
        <taxon>Insecta</taxon>
        <taxon>Pterygota</taxon>
        <taxon>Neoptera</taxon>
        <taxon>Endopterygota</taxon>
        <taxon>Hymenoptera</taxon>
        <taxon>Apocrita</taxon>
        <taxon>Proctotrupomorpha</taxon>
        <taxon>Chalcidoidea</taxon>
        <taxon>Pteromalidae</taxon>
        <taxon>Pteromalinae</taxon>
        <taxon>Nasonia</taxon>
    </lineage>
</organism>
<name>A0A7M7H6S1_NASVI</name>
<dbReference type="KEGG" id="nvi:103316582"/>
<dbReference type="Proteomes" id="UP000002358">
    <property type="component" value="Unassembled WGS sequence"/>
</dbReference>
<dbReference type="EnsemblMetazoa" id="XM_008210806">
    <property type="protein sequence ID" value="XP_008209028"/>
    <property type="gene ID" value="LOC103316582"/>
</dbReference>
<dbReference type="RefSeq" id="XP_008209028.2">
    <property type="nucleotide sequence ID" value="XM_008210806.3"/>
</dbReference>
<reference evidence="1" key="1">
    <citation type="submission" date="2021-01" db="UniProtKB">
        <authorList>
            <consortium name="EnsemblMetazoa"/>
        </authorList>
    </citation>
    <scope>IDENTIFICATION</scope>
</reference>
<protein>
    <submittedName>
        <fullName evidence="1">Uncharacterized protein</fullName>
    </submittedName>
</protein>
<dbReference type="InParanoid" id="A0A7M7H6S1"/>